<reference evidence="1" key="1">
    <citation type="submission" date="2021-04" db="EMBL/GenBank/DDBJ databases">
        <title>Dactylosporangium aurantiacum NRRL B-8018 full assembly.</title>
        <authorList>
            <person name="Hartkoorn R.C."/>
            <person name="Beaudoing E."/>
            <person name="Hot D."/>
        </authorList>
    </citation>
    <scope>NUCLEOTIDE SEQUENCE</scope>
    <source>
        <strain evidence="1">NRRL B-8018</strain>
    </source>
</reference>
<evidence type="ECO:0000313" key="1">
    <source>
        <dbReference type="EMBL" id="UWZ57211.1"/>
    </source>
</evidence>
<dbReference type="KEGG" id="daur:Daura_14195"/>
<keyword evidence="2" id="KW-1185">Reference proteome</keyword>
<accession>A0A9Q9IKG2</accession>
<protein>
    <submittedName>
        <fullName evidence="1">Uncharacterized protein</fullName>
    </submittedName>
</protein>
<dbReference type="RefSeq" id="WP_033362678.1">
    <property type="nucleotide sequence ID" value="NZ_CP073767.1"/>
</dbReference>
<dbReference type="Proteomes" id="UP001058003">
    <property type="component" value="Chromosome"/>
</dbReference>
<dbReference type="EMBL" id="CP073767">
    <property type="protein sequence ID" value="UWZ57211.1"/>
    <property type="molecule type" value="Genomic_DNA"/>
</dbReference>
<sequence length="119" mass="13216">MGDGTNRVDLLTLEEFRSRLNDRLDNAKELLQKLNAMSKPALGTFLDAKTTAADYDRVHRQHVQRASRLVSAIEAAQSATDSIIRNYKTTESRNAASQAEIRRALGDVTLELEGRSDGQ</sequence>
<dbReference type="Gene3D" id="1.10.287.1060">
    <property type="entry name" value="ESAT-6-like"/>
    <property type="match status" value="1"/>
</dbReference>
<proteinExistence type="predicted"/>
<name>A0A9Q9IKG2_9ACTN</name>
<dbReference type="AlphaFoldDB" id="A0A9Q9IKG2"/>
<evidence type="ECO:0000313" key="2">
    <source>
        <dbReference type="Proteomes" id="UP001058003"/>
    </source>
</evidence>
<gene>
    <name evidence="1" type="ORF">Daura_14195</name>
</gene>
<dbReference type="OrthoDB" id="3405091at2"/>
<organism evidence="1 2">
    <name type="scientific">Dactylosporangium aurantiacum</name>
    <dbReference type="NCBI Taxonomy" id="35754"/>
    <lineage>
        <taxon>Bacteria</taxon>
        <taxon>Bacillati</taxon>
        <taxon>Actinomycetota</taxon>
        <taxon>Actinomycetes</taxon>
        <taxon>Micromonosporales</taxon>
        <taxon>Micromonosporaceae</taxon>
        <taxon>Dactylosporangium</taxon>
    </lineage>
</organism>